<dbReference type="Proteomes" id="UP000576393">
    <property type="component" value="Unassembled WGS sequence"/>
</dbReference>
<dbReference type="PRINTS" id="PR00413">
    <property type="entry name" value="HADHALOGNASE"/>
</dbReference>
<dbReference type="InterPro" id="IPR006439">
    <property type="entry name" value="HAD-SF_hydro_IA"/>
</dbReference>
<dbReference type="NCBIfam" id="TIGR01509">
    <property type="entry name" value="HAD-SF-IA-v3"/>
    <property type="match status" value="1"/>
</dbReference>
<keyword evidence="1" id="KW-0378">Hydrolase</keyword>
<reference evidence="1 2" key="1">
    <citation type="submission" date="2020-07" db="EMBL/GenBank/DDBJ databases">
        <title>Sequencing the genomes of 1000 actinobacteria strains.</title>
        <authorList>
            <person name="Klenk H.-P."/>
        </authorList>
    </citation>
    <scope>NUCLEOTIDE SEQUENCE [LARGE SCALE GENOMIC DNA]</scope>
    <source>
        <strain evidence="1 2">DSM 45763</strain>
    </source>
</reference>
<dbReference type="Pfam" id="PF00702">
    <property type="entry name" value="Hydrolase"/>
    <property type="match status" value="1"/>
</dbReference>
<organism evidence="1 2">
    <name type="scientific">Streptosporangium sandarakinum</name>
    <dbReference type="NCBI Taxonomy" id="1260955"/>
    <lineage>
        <taxon>Bacteria</taxon>
        <taxon>Bacillati</taxon>
        <taxon>Actinomycetota</taxon>
        <taxon>Actinomycetes</taxon>
        <taxon>Streptosporangiales</taxon>
        <taxon>Streptosporangiaceae</taxon>
        <taxon>Streptosporangium</taxon>
    </lineage>
</organism>
<dbReference type="GO" id="GO:0016787">
    <property type="term" value="F:hydrolase activity"/>
    <property type="evidence" value="ECO:0007669"/>
    <property type="project" value="UniProtKB-KW"/>
</dbReference>
<dbReference type="Gene3D" id="3.40.50.1000">
    <property type="entry name" value="HAD superfamily/HAD-like"/>
    <property type="match status" value="1"/>
</dbReference>
<dbReference type="InterPro" id="IPR036412">
    <property type="entry name" value="HAD-like_sf"/>
</dbReference>
<sequence length="195" mass="20801">MTVPLRESIHAWCLSEGLPVNAWANALVEHPAGRALYVDLELGRMTQAAWNAATAELLGVAADNLMGRAHAAVCAEPSMVELARQARRAGLTVTLLSNSYGRDPYDPYTATGVWDLFDHHVISEAEGVAKPDPRIYRLTLERMGLAADECVFVDDHPANLLPAQALGIETVLADGPGTAHRVAALLGLSLSCPAL</sequence>
<dbReference type="InterPro" id="IPR023214">
    <property type="entry name" value="HAD_sf"/>
</dbReference>
<proteinExistence type="predicted"/>
<dbReference type="PANTHER" id="PTHR47829:SF1">
    <property type="entry name" value="HAD FAMILY PHOSPHATASE"/>
    <property type="match status" value="1"/>
</dbReference>
<name>A0A852VAT3_9ACTN</name>
<keyword evidence="2" id="KW-1185">Reference proteome</keyword>
<dbReference type="SUPFAM" id="SSF56784">
    <property type="entry name" value="HAD-like"/>
    <property type="match status" value="1"/>
</dbReference>
<accession>A0A852VAT3</accession>
<dbReference type="EMBL" id="JACCCO010000004">
    <property type="protein sequence ID" value="NYF44658.1"/>
    <property type="molecule type" value="Genomic_DNA"/>
</dbReference>
<comment type="caution">
    <text evidence="1">The sequence shown here is derived from an EMBL/GenBank/DDBJ whole genome shotgun (WGS) entry which is preliminary data.</text>
</comment>
<dbReference type="InterPro" id="IPR052898">
    <property type="entry name" value="ACAD10-like"/>
</dbReference>
<dbReference type="PANTHER" id="PTHR47829">
    <property type="entry name" value="HYDROLASE, PUTATIVE (AFU_ORTHOLOGUE AFUA_1G12880)-RELATED"/>
    <property type="match status" value="1"/>
</dbReference>
<dbReference type="AlphaFoldDB" id="A0A852VAT3"/>
<evidence type="ECO:0000313" key="2">
    <source>
        <dbReference type="Proteomes" id="UP000576393"/>
    </source>
</evidence>
<protein>
    <submittedName>
        <fullName evidence="1">Putative hydrolase of the HAD superfamily</fullName>
    </submittedName>
</protein>
<gene>
    <name evidence="1" type="ORF">HDA43_006900</name>
</gene>
<evidence type="ECO:0000313" key="1">
    <source>
        <dbReference type="EMBL" id="NYF44658.1"/>
    </source>
</evidence>